<comment type="caution">
    <text evidence="1">The sequence shown here is derived from an EMBL/GenBank/DDBJ whole genome shotgun (WGS) entry which is preliminary data.</text>
</comment>
<proteinExistence type="predicted"/>
<reference evidence="1 2" key="1">
    <citation type="submission" date="2017-09" db="EMBL/GenBank/DDBJ databases">
        <title>Sphingomonas spermidinifaciens 9NM-10, whole genome shotgun sequence.</title>
        <authorList>
            <person name="Feng G."/>
            <person name="Zhu H."/>
        </authorList>
    </citation>
    <scope>NUCLEOTIDE SEQUENCE [LARGE SCALE GENOMIC DNA]</scope>
    <source>
        <strain evidence="1 2">9NM-10</strain>
    </source>
</reference>
<protein>
    <recommendedName>
        <fullName evidence="3">HPt domain-containing protein</fullName>
    </recommendedName>
</protein>
<gene>
    <name evidence="1" type="ORF">COC42_08385</name>
</gene>
<organism evidence="1 2">
    <name type="scientific">Sphingomonas spermidinifaciens</name>
    <dbReference type="NCBI Taxonomy" id="1141889"/>
    <lineage>
        <taxon>Bacteria</taxon>
        <taxon>Pseudomonadati</taxon>
        <taxon>Pseudomonadota</taxon>
        <taxon>Alphaproteobacteria</taxon>
        <taxon>Sphingomonadales</taxon>
        <taxon>Sphingomonadaceae</taxon>
        <taxon>Sphingomonas</taxon>
    </lineage>
</organism>
<dbReference type="EMBL" id="NWMW01000001">
    <property type="protein sequence ID" value="PCD04290.1"/>
    <property type="molecule type" value="Genomic_DNA"/>
</dbReference>
<accession>A0A2A4B889</accession>
<evidence type="ECO:0008006" key="3">
    <source>
        <dbReference type="Google" id="ProtNLM"/>
    </source>
</evidence>
<evidence type="ECO:0000313" key="1">
    <source>
        <dbReference type="EMBL" id="PCD04290.1"/>
    </source>
</evidence>
<keyword evidence="2" id="KW-1185">Reference proteome</keyword>
<evidence type="ECO:0000313" key="2">
    <source>
        <dbReference type="Proteomes" id="UP000218366"/>
    </source>
</evidence>
<sequence length="210" mass="22627">MMKIICYAEKRARSGASPLDPRPLVVAIADRDRARRRIVSAIVRGLHARVTRHADDAGAVVVLRAPDAKTRSSGVPILTYGAPAARSWRPELPMPDDVTAFGAALAPWLDRGEALNGTVKQFGDAAIGPMAARLAEELERFLVAPALDPFEAHRLGGFAGTLGFRRLAHCAERLSQDPAAFTAAARREAGWAIAALNDYLRRRADRSAAD</sequence>
<dbReference type="AlphaFoldDB" id="A0A2A4B889"/>
<dbReference type="Proteomes" id="UP000218366">
    <property type="component" value="Unassembled WGS sequence"/>
</dbReference>
<name>A0A2A4B889_9SPHN</name>